<dbReference type="RefSeq" id="WP_011197015.1">
    <property type="nucleotide sequence ID" value="NZ_PIUK01000136.1"/>
</dbReference>
<dbReference type="FunFam" id="2.30.33.40:FF:000001">
    <property type="entry name" value="10 kDa chaperonin"/>
    <property type="match status" value="1"/>
</dbReference>
<comment type="subunit">
    <text evidence="3">Heptamer of 7 subunits arranged in a ring. Interacts with the chaperonin GroEL.</text>
</comment>
<dbReference type="AlphaFoldDB" id="A0A953ID12"/>
<dbReference type="Gene3D" id="2.30.33.40">
    <property type="entry name" value="GroES chaperonin"/>
    <property type="match status" value="1"/>
</dbReference>
<evidence type="ECO:0000313" key="6">
    <source>
        <dbReference type="Proteomes" id="UP000732377"/>
    </source>
</evidence>
<dbReference type="GO" id="GO:0051087">
    <property type="term" value="F:protein-folding chaperone binding"/>
    <property type="evidence" value="ECO:0007669"/>
    <property type="project" value="TreeGrafter"/>
</dbReference>
<dbReference type="Pfam" id="PF00166">
    <property type="entry name" value="Cpn10"/>
    <property type="match status" value="1"/>
</dbReference>
<dbReference type="SMART" id="SM00883">
    <property type="entry name" value="Cpn10"/>
    <property type="match status" value="1"/>
</dbReference>
<dbReference type="OMA" id="EDFLIMR"/>
<dbReference type="InterPro" id="IPR011032">
    <property type="entry name" value="GroES-like_sf"/>
</dbReference>
<accession>A0A953ID12</accession>
<dbReference type="GO" id="GO:0005524">
    <property type="term" value="F:ATP binding"/>
    <property type="evidence" value="ECO:0007669"/>
    <property type="project" value="InterPro"/>
</dbReference>
<dbReference type="PANTHER" id="PTHR10772">
    <property type="entry name" value="10 KDA HEAT SHOCK PROTEIN"/>
    <property type="match status" value="1"/>
</dbReference>
<dbReference type="EMBL" id="PIUK01000136">
    <property type="protein sequence ID" value="MBY6277089.1"/>
    <property type="molecule type" value="Genomic_DNA"/>
</dbReference>
<name>A0A953ID12_SYMTR</name>
<evidence type="ECO:0000313" key="5">
    <source>
        <dbReference type="EMBL" id="MBY6277089.1"/>
    </source>
</evidence>
<dbReference type="GO" id="GO:0044183">
    <property type="term" value="F:protein folding chaperone"/>
    <property type="evidence" value="ECO:0007669"/>
    <property type="project" value="InterPro"/>
</dbReference>
<comment type="similarity">
    <text evidence="1 3 4">Belongs to the GroES chaperonin family.</text>
</comment>
<dbReference type="NCBIfam" id="NF001530">
    <property type="entry name" value="PRK00364.1-6"/>
    <property type="match status" value="1"/>
</dbReference>
<dbReference type="NCBIfam" id="NF001527">
    <property type="entry name" value="PRK00364.1-2"/>
    <property type="match status" value="1"/>
</dbReference>
<reference evidence="5" key="1">
    <citation type="submission" date="2017-11" db="EMBL/GenBank/DDBJ databases">
        <title>Three new genomes from thermophilic consortium.</title>
        <authorList>
            <person name="Quaggio R."/>
            <person name="Amgarten D."/>
            <person name="Setubal J.C."/>
        </authorList>
    </citation>
    <scope>NUCLEOTIDE SEQUENCE</scope>
    <source>
        <strain evidence="5">ZCTH01-B2</strain>
    </source>
</reference>
<protein>
    <recommendedName>
        <fullName evidence="3">Co-chaperonin GroES</fullName>
    </recommendedName>
    <alternativeName>
        <fullName evidence="3">10 kDa chaperonin</fullName>
    </alternativeName>
    <alternativeName>
        <fullName evidence="3">Chaperonin-10</fullName>
        <shortName evidence="3">Cpn10</shortName>
    </alternativeName>
</protein>
<proteinExistence type="inferred from homology"/>
<dbReference type="PANTHER" id="PTHR10772:SF58">
    <property type="entry name" value="CO-CHAPERONIN GROES"/>
    <property type="match status" value="1"/>
</dbReference>
<keyword evidence="3" id="KW-0963">Cytoplasm</keyword>
<organism evidence="5 6">
    <name type="scientific">Symbiobacterium thermophilum</name>
    <dbReference type="NCBI Taxonomy" id="2734"/>
    <lineage>
        <taxon>Bacteria</taxon>
        <taxon>Bacillati</taxon>
        <taxon>Bacillota</taxon>
        <taxon>Clostridia</taxon>
        <taxon>Eubacteriales</taxon>
        <taxon>Symbiobacteriaceae</taxon>
        <taxon>Symbiobacterium</taxon>
    </lineage>
</organism>
<comment type="function">
    <text evidence="3 4">Together with the chaperonin GroEL, plays an essential role in assisting protein folding. The GroEL-GroES system forms a nano-cage that allows encapsulation of the non-native substrate proteins and provides a physical environment optimized to promote and accelerate protein folding. GroES binds to the apical surface of the GroEL ring, thereby capping the opening of the GroEL channel.</text>
</comment>
<dbReference type="GO" id="GO:0051082">
    <property type="term" value="F:unfolded protein binding"/>
    <property type="evidence" value="ECO:0007669"/>
    <property type="project" value="TreeGrafter"/>
</dbReference>
<dbReference type="GO" id="GO:0046872">
    <property type="term" value="F:metal ion binding"/>
    <property type="evidence" value="ECO:0007669"/>
    <property type="project" value="TreeGrafter"/>
</dbReference>
<comment type="subcellular location">
    <subcellularLocation>
        <location evidence="3">Cytoplasm</location>
    </subcellularLocation>
</comment>
<dbReference type="PRINTS" id="PR00297">
    <property type="entry name" value="CHAPERONIN10"/>
</dbReference>
<dbReference type="NCBIfam" id="NF001533">
    <property type="entry name" value="PRK00364.2-4"/>
    <property type="match status" value="1"/>
</dbReference>
<dbReference type="SMR" id="A0A953ID12"/>
<dbReference type="Proteomes" id="UP000732377">
    <property type="component" value="Unassembled WGS sequence"/>
</dbReference>
<dbReference type="GO" id="GO:0005737">
    <property type="term" value="C:cytoplasm"/>
    <property type="evidence" value="ECO:0007669"/>
    <property type="project" value="UniProtKB-SubCell"/>
</dbReference>
<dbReference type="InterPro" id="IPR037124">
    <property type="entry name" value="Chaperonin_GroES_sf"/>
</dbReference>
<dbReference type="NCBIfam" id="NF001534">
    <property type="entry name" value="PRK00364.2-5"/>
    <property type="match status" value="1"/>
</dbReference>
<evidence type="ECO:0000256" key="4">
    <source>
        <dbReference type="RuleBase" id="RU000535"/>
    </source>
</evidence>
<keyword evidence="2 3" id="KW-0143">Chaperone</keyword>
<evidence type="ECO:0000256" key="2">
    <source>
        <dbReference type="ARBA" id="ARBA00023186"/>
    </source>
</evidence>
<dbReference type="HAMAP" id="MF_00580">
    <property type="entry name" value="CH10"/>
    <property type="match status" value="1"/>
</dbReference>
<dbReference type="CDD" id="cd00320">
    <property type="entry name" value="cpn10"/>
    <property type="match status" value="1"/>
</dbReference>
<evidence type="ECO:0000256" key="1">
    <source>
        <dbReference type="ARBA" id="ARBA00006975"/>
    </source>
</evidence>
<gene>
    <name evidence="3" type="primary">groES</name>
    <name evidence="3" type="synonym">groS</name>
    <name evidence="5" type="ORF">CWE10_12900</name>
</gene>
<dbReference type="InterPro" id="IPR020818">
    <property type="entry name" value="Chaperonin_GroES"/>
</dbReference>
<comment type="caution">
    <text evidence="5">The sequence shown here is derived from an EMBL/GenBank/DDBJ whole genome shotgun (WGS) entry which is preliminary data.</text>
</comment>
<dbReference type="NCBIfam" id="NF001531">
    <property type="entry name" value="PRK00364.2-2"/>
    <property type="match status" value="1"/>
</dbReference>
<dbReference type="SUPFAM" id="SSF50129">
    <property type="entry name" value="GroES-like"/>
    <property type="match status" value="1"/>
</dbReference>
<evidence type="ECO:0000256" key="3">
    <source>
        <dbReference type="HAMAP-Rule" id="MF_00580"/>
    </source>
</evidence>
<sequence>MNVKPLGARVVIKPLEKEERTKSGIVLPDTAKEKPQQGKVIAVGPGRTLESGTKVELEVKEGDTVIFSKYAGTEVKIDGEEYIILDGERDILAIVQG</sequence>